<gene>
    <name evidence="2" type="ORF">JCM19314_191</name>
</gene>
<organism evidence="2 3">
    <name type="scientific">Nonlabens ulvanivorans</name>
    <name type="common">Persicivirga ulvanivorans</name>
    <dbReference type="NCBI Taxonomy" id="906888"/>
    <lineage>
        <taxon>Bacteria</taxon>
        <taxon>Pseudomonadati</taxon>
        <taxon>Bacteroidota</taxon>
        <taxon>Flavobacteriia</taxon>
        <taxon>Flavobacteriales</taxon>
        <taxon>Flavobacteriaceae</taxon>
        <taxon>Nonlabens</taxon>
    </lineage>
</organism>
<accession>A0A090QD09</accession>
<dbReference type="GO" id="GO:0005975">
    <property type="term" value="P:carbohydrate metabolic process"/>
    <property type="evidence" value="ECO:0007669"/>
    <property type="project" value="InterPro"/>
</dbReference>
<evidence type="ECO:0000313" key="2">
    <source>
        <dbReference type="EMBL" id="GAL00965.1"/>
    </source>
</evidence>
<dbReference type="GO" id="GO:0004339">
    <property type="term" value="F:glucan 1,4-alpha-glucosidase activity"/>
    <property type="evidence" value="ECO:0007669"/>
    <property type="project" value="UniProtKB-EC"/>
</dbReference>
<evidence type="ECO:0000313" key="3">
    <source>
        <dbReference type="Proteomes" id="UP000029226"/>
    </source>
</evidence>
<dbReference type="InterPro" id="IPR011613">
    <property type="entry name" value="GH15-like"/>
</dbReference>
<keyword evidence="2" id="KW-0326">Glycosidase</keyword>
<comment type="caution">
    <text evidence="2">The sequence shown here is derived from an EMBL/GenBank/DDBJ whole genome shotgun (WGS) entry which is preliminary data.</text>
</comment>
<dbReference type="InterPro" id="IPR008928">
    <property type="entry name" value="6-hairpin_glycosidase_sf"/>
</dbReference>
<dbReference type="AlphaFoldDB" id="A0A090QD09"/>
<reference evidence="2 3" key="1">
    <citation type="journal article" date="2014" name="Genome Announc.">
        <title>Draft Genome Sequences of Marine Flavobacterium Nonlabens Strains NR17, NR24, NR27, NR32, NR33, and Ara13.</title>
        <authorList>
            <person name="Nakanishi M."/>
            <person name="Meirelles P."/>
            <person name="Suzuki R."/>
            <person name="Takatani N."/>
            <person name="Mino S."/>
            <person name="Suda W."/>
            <person name="Oshima K."/>
            <person name="Hattori M."/>
            <person name="Ohkuma M."/>
            <person name="Hosokawa M."/>
            <person name="Miyashita K."/>
            <person name="Thompson F.L."/>
            <person name="Niwa A."/>
            <person name="Sawabe T."/>
            <person name="Sawabe T."/>
        </authorList>
    </citation>
    <scope>NUCLEOTIDE SEQUENCE [LARGE SCALE GENOMIC DNA]</scope>
    <source>
        <strain evidence="3">JCM19314</strain>
    </source>
</reference>
<dbReference type="PANTHER" id="PTHR31616:SF0">
    <property type="entry name" value="GLUCAN 1,4-ALPHA-GLUCOSIDASE"/>
    <property type="match status" value="1"/>
</dbReference>
<proteinExistence type="predicted"/>
<sequence length="180" mass="20875">MDRAIKVGEILGRNEPLKDWKTLRAEIYEDIYQNSWSEEVQAYTQSYGSKDLDASTLLMEQYGFIKATDSRFISTVQATEKELCRDGLMYRYKNQDDFGEPSSSFTICSFWFIDSLNKIGETKKARKYFDQLLSYSNHLGLFSEDIDFETKRLLGNFPQAYSHLALIETAINFSKTLKDS</sequence>
<dbReference type="Pfam" id="PF00723">
    <property type="entry name" value="Glyco_hydro_15"/>
    <property type="match status" value="1"/>
</dbReference>
<feature type="domain" description="GH15-like" evidence="1">
    <location>
        <begin position="2"/>
        <end position="170"/>
    </location>
</feature>
<dbReference type="Gene3D" id="1.50.10.10">
    <property type="match status" value="1"/>
</dbReference>
<dbReference type="SUPFAM" id="SSF48208">
    <property type="entry name" value="Six-hairpin glycosidases"/>
    <property type="match status" value="1"/>
</dbReference>
<dbReference type="PANTHER" id="PTHR31616">
    <property type="entry name" value="TREHALASE"/>
    <property type="match status" value="1"/>
</dbReference>
<dbReference type="EC" id="3.2.1.3" evidence="2"/>
<dbReference type="Proteomes" id="UP000029226">
    <property type="component" value="Unassembled WGS sequence"/>
</dbReference>
<keyword evidence="2" id="KW-0378">Hydrolase</keyword>
<evidence type="ECO:0000259" key="1">
    <source>
        <dbReference type="Pfam" id="PF00723"/>
    </source>
</evidence>
<dbReference type="InterPro" id="IPR012341">
    <property type="entry name" value="6hp_glycosidase-like_sf"/>
</dbReference>
<dbReference type="EMBL" id="BBMM01000007">
    <property type="protein sequence ID" value="GAL00965.1"/>
    <property type="molecule type" value="Genomic_DNA"/>
</dbReference>
<name>A0A090QD09_NONUL</name>
<protein>
    <submittedName>
        <fullName evidence="2">Glucoamylase</fullName>
        <ecNumber evidence="2">3.2.1.3</ecNumber>
    </submittedName>
</protein>